<accession>A0ABN1XG67</accession>
<dbReference type="EMBL" id="BAAAJK010000001">
    <property type="protein sequence ID" value="GAA1379203.1"/>
    <property type="molecule type" value="Genomic_DNA"/>
</dbReference>
<dbReference type="GO" id="GO:0008168">
    <property type="term" value="F:methyltransferase activity"/>
    <property type="evidence" value="ECO:0007669"/>
    <property type="project" value="UniProtKB-KW"/>
</dbReference>
<organism evidence="2 3">
    <name type="scientific">Pseudonocardia kongjuensis</name>
    <dbReference type="NCBI Taxonomy" id="102227"/>
    <lineage>
        <taxon>Bacteria</taxon>
        <taxon>Bacillati</taxon>
        <taxon>Actinomycetota</taxon>
        <taxon>Actinomycetes</taxon>
        <taxon>Pseudonocardiales</taxon>
        <taxon>Pseudonocardiaceae</taxon>
        <taxon>Pseudonocardia</taxon>
    </lineage>
</organism>
<dbReference type="Gene3D" id="3.40.50.150">
    <property type="entry name" value="Vaccinia Virus protein VP39"/>
    <property type="match status" value="1"/>
</dbReference>
<evidence type="ECO:0000313" key="3">
    <source>
        <dbReference type="Proteomes" id="UP001501414"/>
    </source>
</evidence>
<dbReference type="Proteomes" id="UP001501414">
    <property type="component" value="Unassembled WGS sequence"/>
</dbReference>
<sequence length="255" mass="26257">MADPVPERMELEFDTVAGWTGHAVAELGDDHAEPAACRGSASPAGLDWLAARCGLRPGDLLADVGGGTGGPAAYARRTTGAAPVVIDPMPAACRAAATMFGLPAVVGGGDALPLATASVRACWNLGVLCTVRDKAAVLAEAHRVLRPGGSLGLLVFVADRPRPPGAPDGNLFPARTAVHELLAAAGFARTAEVALTELPPAPAAWRQRIDRVESVLDRDHGDDPRFAAAQEQSRRIGALIADGVVEGRLLHATAR</sequence>
<dbReference type="SUPFAM" id="SSF53335">
    <property type="entry name" value="S-adenosyl-L-methionine-dependent methyltransferases"/>
    <property type="match status" value="1"/>
</dbReference>
<proteinExistence type="predicted"/>
<protein>
    <submittedName>
        <fullName evidence="2">Class I SAM-dependent methyltransferase</fullName>
    </submittedName>
</protein>
<keyword evidence="2" id="KW-0808">Transferase</keyword>
<keyword evidence="2" id="KW-0489">Methyltransferase</keyword>
<dbReference type="RefSeq" id="WP_344017539.1">
    <property type="nucleotide sequence ID" value="NZ_BAAAJK010000001.1"/>
</dbReference>
<dbReference type="InterPro" id="IPR029063">
    <property type="entry name" value="SAM-dependent_MTases_sf"/>
</dbReference>
<reference evidence="2 3" key="1">
    <citation type="journal article" date="2019" name="Int. J. Syst. Evol. Microbiol.">
        <title>The Global Catalogue of Microorganisms (GCM) 10K type strain sequencing project: providing services to taxonomists for standard genome sequencing and annotation.</title>
        <authorList>
            <consortium name="The Broad Institute Genomics Platform"/>
            <consortium name="The Broad Institute Genome Sequencing Center for Infectious Disease"/>
            <person name="Wu L."/>
            <person name="Ma J."/>
        </authorList>
    </citation>
    <scope>NUCLEOTIDE SEQUENCE [LARGE SCALE GENOMIC DNA]</scope>
    <source>
        <strain evidence="2 3">JCM 11896</strain>
    </source>
</reference>
<dbReference type="InterPro" id="IPR013216">
    <property type="entry name" value="Methyltransf_11"/>
</dbReference>
<keyword evidence="3" id="KW-1185">Reference proteome</keyword>
<evidence type="ECO:0000259" key="1">
    <source>
        <dbReference type="Pfam" id="PF08241"/>
    </source>
</evidence>
<comment type="caution">
    <text evidence="2">The sequence shown here is derived from an EMBL/GenBank/DDBJ whole genome shotgun (WGS) entry which is preliminary data.</text>
</comment>
<dbReference type="GO" id="GO:0032259">
    <property type="term" value="P:methylation"/>
    <property type="evidence" value="ECO:0007669"/>
    <property type="project" value="UniProtKB-KW"/>
</dbReference>
<name>A0ABN1XG67_9PSEU</name>
<feature type="domain" description="Methyltransferase type 11" evidence="1">
    <location>
        <begin position="63"/>
        <end position="151"/>
    </location>
</feature>
<dbReference type="Pfam" id="PF08241">
    <property type="entry name" value="Methyltransf_11"/>
    <property type="match status" value="1"/>
</dbReference>
<evidence type="ECO:0000313" key="2">
    <source>
        <dbReference type="EMBL" id="GAA1379203.1"/>
    </source>
</evidence>
<gene>
    <name evidence="2" type="ORF">GCM10009613_01510</name>
</gene>